<evidence type="ECO:0000313" key="3">
    <source>
        <dbReference type="Proteomes" id="UP001361239"/>
    </source>
</evidence>
<gene>
    <name evidence="2" type="ORF">WG901_17700</name>
</gene>
<feature type="transmembrane region" description="Helical" evidence="1">
    <location>
        <begin position="19"/>
        <end position="36"/>
    </location>
</feature>
<evidence type="ECO:0000256" key="1">
    <source>
        <dbReference type="SAM" id="Phobius"/>
    </source>
</evidence>
<evidence type="ECO:0000313" key="2">
    <source>
        <dbReference type="EMBL" id="MEJ5978492.1"/>
    </source>
</evidence>
<feature type="transmembrane region" description="Helical" evidence="1">
    <location>
        <begin position="42"/>
        <end position="61"/>
    </location>
</feature>
<sequence>MSPATAAERTNDTWLRNYYAGRAVFSLLWVLLAYTVGSAHPAVSAVLIVVYPAWDCLANYFDAMRSGGLRANPSQRLNVFVSALVTVAVGATVARDFHAVIGIIGIWASLTGILQLATALRRWKTAGAQWPMILSGAQSALAGAFFVKMGFDAATRPSVTSVAGYAAVGAVYFAISAAALSLSVRKRTASGTE</sequence>
<reference evidence="2 3" key="1">
    <citation type="submission" date="2024-03" db="EMBL/GenBank/DDBJ databases">
        <authorList>
            <person name="Jo J.-H."/>
        </authorList>
    </citation>
    <scope>NUCLEOTIDE SEQUENCE [LARGE SCALE GENOMIC DNA]</scope>
    <source>
        <strain evidence="2 3">PS1R-30</strain>
    </source>
</reference>
<proteinExistence type="predicted"/>
<accession>A0ABU8RZP4</accession>
<feature type="transmembrane region" description="Helical" evidence="1">
    <location>
        <begin position="77"/>
        <end position="94"/>
    </location>
</feature>
<dbReference type="RefSeq" id="WP_339588411.1">
    <property type="nucleotide sequence ID" value="NZ_JBBHJZ010000003.1"/>
</dbReference>
<keyword evidence="1" id="KW-0472">Membrane</keyword>
<comment type="caution">
    <text evidence="2">The sequence shown here is derived from an EMBL/GenBank/DDBJ whole genome shotgun (WGS) entry which is preliminary data.</text>
</comment>
<keyword evidence="3" id="KW-1185">Reference proteome</keyword>
<name>A0ABU8RZP4_9SPHN</name>
<protein>
    <submittedName>
        <fullName evidence="2">DUF308 domain-containing protein</fullName>
    </submittedName>
</protein>
<keyword evidence="1" id="KW-0812">Transmembrane</keyword>
<dbReference type="InterPro" id="IPR005325">
    <property type="entry name" value="DUF308_memb"/>
</dbReference>
<keyword evidence="1" id="KW-1133">Transmembrane helix</keyword>
<dbReference type="Proteomes" id="UP001361239">
    <property type="component" value="Unassembled WGS sequence"/>
</dbReference>
<feature type="transmembrane region" description="Helical" evidence="1">
    <location>
        <begin position="132"/>
        <end position="151"/>
    </location>
</feature>
<feature type="transmembrane region" description="Helical" evidence="1">
    <location>
        <begin position="163"/>
        <end position="184"/>
    </location>
</feature>
<feature type="transmembrane region" description="Helical" evidence="1">
    <location>
        <begin position="100"/>
        <end position="120"/>
    </location>
</feature>
<organism evidence="2 3">
    <name type="scientific">Novosphingobium anseongense</name>
    <dbReference type="NCBI Taxonomy" id="3133436"/>
    <lineage>
        <taxon>Bacteria</taxon>
        <taxon>Pseudomonadati</taxon>
        <taxon>Pseudomonadota</taxon>
        <taxon>Alphaproteobacteria</taxon>
        <taxon>Sphingomonadales</taxon>
        <taxon>Sphingomonadaceae</taxon>
        <taxon>Novosphingobium</taxon>
    </lineage>
</organism>
<dbReference type="EMBL" id="JBBHJZ010000003">
    <property type="protein sequence ID" value="MEJ5978492.1"/>
    <property type="molecule type" value="Genomic_DNA"/>
</dbReference>
<dbReference type="Pfam" id="PF03729">
    <property type="entry name" value="DUF308"/>
    <property type="match status" value="1"/>
</dbReference>